<dbReference type="PANTHER" id="PTHR32322">
    <property type="entry name" value="INNER MEMBRANE TRANSPORTER"/>
    <property type="match status" value="1"/>
</dbReference>
<dbReference type="Pfam" id="PF00892">
    <property type="entry name" value="EamA"/>
    <property type="match status" value="2"/>
</dbReference>
<dbReference type="EMBL" id="JBHSAF010000001">
    <property type="protein sequence ID" value="MFC3912454.1"/>
    <property type="molecule type" value="Genomic_DNA"/>
</dbReference>
<accession>A0ABV8CKM7</accession>
<reference evidence="9" key="1">
    <citation type="journal article" date="2019" name="Int. J. Syst. Evol. Microbiol.">
        <title>The Global Catalogue of Microorganisms (GCM) 10K type strain sequencing project: providing services to taxonomists for standard genome sequencing and annotation.</title>
        <authorList>
            <consortium name="The Broad Institute Genomics Platform"/>
            <consortium name="The Broad Institute Genome Sequencing Center for Infectious Disease"/>
            <person name="Wu L."/>
            <person name="Ma J."/>
        </authorList>
    </citation>
    <scope>NUCLEOTIDE SEQUENCE [LARGE SCALE GENOMIC DNA]</scope>
    <source>
        <strain evidence="9">CCUG 54939</strain>
    </source>
</reference>
<sequence>MHYEWLAMVAALLWAIAGLLSVRPAEHLGAFAFSRWRMACVTLMLGSAALFNNGFSSLNGHQWLLMAGSGLIGIFIGDTALYGALNRLGPRRAGLLFASHALFSALFGAWLFAEYLTGQRLLGAILVMSGVSIAIAFSRRDRQRTLEITRGPLLPAIALGLLAGLCQSIGTLIAKPVMITAVDPVAASAVRMAAALGAHLLLRASGTAIARPRQPITWRILGIVATNGFLAMALGMTLIMTALRYGDVGMVAILSSTSPVMMLPLLWLYTRQRPANSAWLAAAAVVGGTALIAVAGH</sequence>
<proteinExistence type="inferred from homology"/>
<feature type="transmembrane region" description="Helical" evidence="6">
    <location>
        <begin position="216"/>
        <end position="243"/>
    </location>
</feature>
<organism evidence="8 9">
    <name type="scientific">Pseudaeromonas sharmana</name>
    <dbReference type="NCBI Taxonomy" id="328412"/>
    <lineage>
        <taxon>Bacteria</taxon>
        <taxon>Pseudomonadati</taxon>
        <taxon>Pseudomonadota</taxon>
        <taxon>Gammaproteobacteria</taxon>
        <taxon>Aeromonadales</taxon>
        <taxon>Aeromonadaceae</taxon>
        <taxon>Pseudaeromonas</taxon>
    </lineage>
</organism>
<dbReference type="InterPro" id="IPR037185">
    <property type="entry name" value="EmrE-like"/>
</dbReference>
<dbReference type="InterPro" id="IPR000620">
    <property type="entry name" value="EamA_dom"/>
</dbReference>
<feature type="domain" description="EamA" evidence="7">
    <location>
        <begin position="5"/>
        <end position="134"/>
    </location>
</feature>
<feature type="transmembrane region" description="Helical" evidence="6">
    <location>
        <begin position="34"/>
        <end position="51"/>
    </location>
</feature>
<feature type="transmembrane region" description="Helical" evidence="6">
    <location>
        <begin position="151"/>
        <end position="173"/>
    </location>
</feature>
<evidence type="ECO:0000256" key="4">
    <source>
        <dbReference type="ARBA" id="ARBA00022989"/>
    </source>
</evidence>
<feature type="transmembrane region" description="Helical" evidence="6">
    <location>
        <begin position="277"/>
        <end position="296"/>
    </location>
</feature>
<comment type="similarity">
    <text evidence="2">Belongs to the EamA transporter family.</text>
</comment>
<comment type="caution">
    <text evidence="8">The sequence shown here is derived from an EMBL/GenBank/DDBJ whole genome shotgun (WGS) entry which is preliminary data.</text>
</comment>
<evidence type="ECO:0000256" key="1">
    <source>
        <dbReference type="ARBA" id="ARBA00004141"/>
    </source>
</evidence>
<name>A0ABV8CKM7_9GAMM</name>
<dbReference type="Proteomes" id="UP001595692">
    <property type="component" value="Unassembled WGS sequence"/>
</dbReference>
<dbReference type="PANTHER" id="PTHR32322:SF2">
    <property type="entry name" value="EAMA DOMAIN-CONTAINING PROTEIN"/>
    <property type="match status" value="1"/>
</dbReference>
<keyword evidence="9" id="KW-1185">Reference proteome</keyword>
<feature type="transmembrane region" description="Helical" evidence="6">
    <location>
        <begin position="6"/>
        <end position="22"/>
    </location>
</feature>
<evidence type="ECO:0000313" key="9">
    <source>
        <dbReference type="Proteomes" id="UP001595692"/>
    </source>
</evidence>
<evidence type="ECO:0000256" key="2">
    <source>
        <dbReference type="ARBA" id="ARBA00007362"/>
    </source>
</evidence>
<feature type="transmembrane region" description="Helical" evidence="6">
    <location>
        <begin position="185"/>
        <end position="204"/>
    </location>
</feature>
<feature type="transmembrane region" description="Helical" evidence="6">
    <location>
        <begin position="94"/>
        <end position="113"/>
    </location>
</feature>
<feature type="transmembrane region" description="Helical" evidence="6">
    <location>
        <begin position="249"/>
        <end position="270"/>
    </location>
</feature>
<dbReference type="InterPro" id="IPR050638">
    <property type="entry name" value="AA-Vitamin_Transporters"/>
</dbReference>
<keyword evidence="5 6" id="KW-0472">Membrane</keyword>
<feature type="transmembrane region" description="Helical" evidence="6">
    <location>
        <begin position="63"/>
        <end position="82"/>
    </location>
</feature>
<evidence type="ECO:0000256" key="6">
    <source>
        <dbReference type="SAM" id="Phobius"/>
    </source>
</evidence>
<dbReference type="RefSeq" id="WP_377150561.1">
    <property type="nucleotide sequence ID" value="NZ_JBHSAF010000001.1"/>
</dbReference>
<protein>
    <submittedName>
        <fullName evidence="8">DMT family transporter</fullName>
    </submittedName>
</protein>
<dbReference type="SUPFAM" id="SSF103481">
    <property type="entry name" value="Multidrug resistance efflux transporter EmrE"/>
    <property type="match status" value="2"/>
</dbReference>
<feature type="transmembrane region" description="Helical" evidence="6">
    <location>
        <begin position="119"/>
        <end position="139"/>
    </location>
</feature>
<gene>
    <name evidence="8" type="ORF">ACFOSS_03100</name>
</gene>
<comment type="subcellular location">
    <subcellularLocation>
        <location evidence="1">Membrane</location>
        <topology evidence="1">Multi-pass membrane protein</topology>
    </subcellularLocation>
</comment>
<evidence type="ECO:0000256" key="3">
    <source>
        <dbReference type="ARBA" id="ARBA00022692"/>
    </source>
</evidence>
<keyword evidence="3 6" id="KW-0812">Transmembrane</keyword>
<evidence type="ECO:0000313" key="8">
    <source>
        <dbReference type="EMBL" id="MFC3912454.1"/>
    </source>
</evidence>
<keyword evidence="4 6" id="KW-1133">Transmembrane helix</keyword>
<evidence type="ECO:0000259" key="7">
    <source>
        <dbReference type="Pfam" id="PF00892"/>
    </source>
</evidence>
<feature type="domain" description="EamA" evidence="7">
    <location>
        <begin position="155"/>
        <end position="293"/>
    </location>
</feature>
<evidence type="ECO:0000256" key="5">
    <source>
        <dbReference type="ARBA" id="ARBA00023136"/>
    </source>
</evidence>